<reference evidence="3" key="1">
    <citation type="submission" date="2023-03" db="UniProtKB">
        <authorList>
            <consortium name="EnsemblPlants"/>
        </authorList>
    </citation>
    <scope>IDENTIFICATION</scope>
</reference>
<evidence type="ECO:0000313" key="3">
    <source>
        <dbReference type="EnsemblPlants" id="MELO3C002478.2.1"/>
    </source>
</evidence>
<dbReference type="PROSITE" id="PS50108">
    <property type="entry name" value="CRIB"/>
    <property type="match status" value="1"/>
</dbReference>
<keyword evidence="1" id="KW-0472">Membrane</keyword>
<keyword evidence="1" id="KW-1133">Transmembrane helix</keyword>
<keyword evidence="1" id="KW-0812">Transmembrane</keyword>
<evidence type="ECO:0000259" key="2">
    <source>
        <dbReference type="PROSITE" id="PS50108"/>
    </source>
</evidence>
<dbReference type="CDD" id="cd00132">
    <property type="entry name" value="CRIB"/>
    <property type="match status" value="1"/>
</dbReference>
<dbReference type="Gene3D" id="3.90.810.10">
    <property type="entry name" value="CRIB domain"/>
    <property type="match status" value="1"/>
</dbReference>
<proteinExistence type="predicted"/>
<dbReference type="Pfam" id="PF00786">
    <property type="entry name" value="PBD"/>
    <property type="match status" value="1"/>
</dbReference>
<dbReference type="AlphaFoldDB" id="A0A9I9CEV9"/>
<sequence length="90" mass="10453">MSNKLKGIYKSFKYISQIFVMKEREMEIGYPTDVKHVAHIGWDGPSGTAPSWVSDLHHHLVSNIFTFFSSFFSVCTILLSGCFKIFPWFW</sequence>
<dbReference type="SMART" id="SM00285">
    <property type="entry name" value="PBD"/>
    <property type="match status" value="1"/>
</dbReference>
<dbReference type="PANTHER" id="PTHR46325">
    <property type="entry name" value="CRIB DOMAIN-CONTAINING PROTEIN RIC8"/>
    <property type="match status" value="1"/>
</dbReference>
<dbReference type="Gramene" id="MELO3C002478.2.1">
    <property type="protein sequence ID" value="MELO3C002478.2.1"/>
    <property type="gene ID" value="MELO3C002478.2"/>
</dbReference>
<dbReference type="InterPro" id="IPR036936">
    <property type="entry name" value="CRIB_dom_sf"/>
</dbReference>
<dbReference type="EnsemblPlants" id="MELO3C002478.2.1">
    <property type="protein sequence ID" value="MELO3C002478.2.1"/>
    <property type="gene ID" value="MELO3C002478.2"/>
</dbReference>
<feature type="domain" description="CRIB" evidence="2">
    <location>
        <begin position="28"/>
        <end position="41"/>
    </location>
</feature>
<feature type="transmembrane region" description="Helical" evidence="1">
    <location>
        <begin position="64"/>
        <end position="86"/>
    </location>
</feature>
<accession>A0A9I9CEV9</accession>
<protein>
    <recommendedName>
        <fullName evidence="2">CRIB domain-containing protein</fullName>
    </recommendedName>
</protein>
<dbReference type="InterPro" id="IPR000095">
    <property type="entry name" value="CRIB_dom"/>
</dbReference>
<dbReference type="PANTHER" id="PTHR46325:SF20">
    <property type="entry name" value="CRIB DOMAIN-CONTAINING PROTEIN RIC10"/>
    <property type="match status" value="1"/>
</dbReference>
<organism evidence="3">
    <name type="scientific">Cucumis melo</name>
    <name type="common">Muskmelon</name>
    <dbReference type="NCBI Taxonomy" id="3656"/>
    <lineage>
        <taxon>Eukaryota</taxon>
        <taxon>Viridiplantae</taxon>
        <taxon>Streptophyta</taxon>
        <taxon>Embryophyta</taxon>
        <taxon>Tracheophyta</taxon>
        <taxon>Spermatophyta</taxon>
        <taxon>Magnoliopsida</taxon>
        <taxon>eudicotyledons</taxon>
        <taxon>Gunneridae</taxon>
        <taxon>Pentapetalae</taxon>
        <taxon>rosids</taxon>
        <taxon>fabids</taxon>
        <taxon>Cucurbitales</taxon>
        <taxon>Cucurbitaceae</taxon>
        <taxon>Benincaseae</taxon>
        <taxon>Cucumis</taxon>
    </lineage>
</organism>
<evidence type="ECO:0000256" key="1">
    <source>
        <dbReference type="SAM" id="Phobius"/>
    </source>
</evidence>
<name>A0A9I9CEV9_CUCME</name>